<dbReference type="InterPro" id="IPR004147">
    <property type="entry name" value="ABC1_dom"/>
</dbReference>
<dbReference type="PANTHER" id="PTHR10566:SF113">
    <property type="entry name" value="PROTEIN ACTIVITY OF BC1 COMPLEX KINASE 7, CHLOROPLASTIC"/>
    <property type="match status" value="1"/>
</dbReference>
<dbReference type="CDD" id="cd05121">
    <property type="entry name" value="ABC1_ADCK3-like"/>
    <property type="match status" value="1"/>
</dbReference>
<feature type="transmembrane region" description="Helical" evidence="2">
    <location>
        <begin position="6"/>
        <end position="27"/>
    </location>
</feature>
<organism evidence="4">
    <name type="scientific">hydrothermal vent metagenome</name>
    <dbReference type="NCBI Taxonomy" id="652676"/>
    <lineage>
        <taxon>unclassified sequences</taxon>
        <taxon>metagenomes</taxon>
        <taxon>ecological metagenomes</taxon>
    </lineage>
</organism>
<feature type="transmembrane region" description="Helical" evidence="2">
    <location>
        <begin position="473"/>
        <end position="490"/>
    </location>
</feature>
<dbReference type="SUPFAM" id="SSF56112">
    <property type="entry name" value="Protein kinase-like (PK-like)"/>
    <property type="match status" value="1"/>
</dbReference>
<evidence type="ECO:0000256" key="1">
    <source>
        <dbReference type="ARBA" id="ARBA00009670"/>
    </source>
</evidence>
<keyword evidence="2" id="KW-0812">Transmembrane</keyword>
<dbReference type="AlphaFoldDB" id="A0A3B0Z054"/>
<dbReference type="Pfam" id="PF03109">
    <property type="entry name" value="ABC1"/>
    <property type="match status" value="1"/>
</dbReference>
<dbReference type="InterPro" id="IPR011009">
    <property type="entry name" value="Kinase-like_dom_sf"/>
</dbReference>
<dbReference type="InterPro" id="IPR050154">
    <property type="entry name" value="UbiB_kinase"/>
</dbReference>
<evidence type="ECO:0000259" key="3">
    <source>
        <dbReference type="Pfam" id="PF03109"/>
    </source>
</evidence>
<dbReference type="EMBL" id="UOFM01000100">
    <property type="protein sequence ID" value="VAW74604.1"/>
    <property type="molecule type" value="Genomic_DNA"/>
</dbReference>
<sequence>MGIFRFFRISFSLWGYAGWLLLVRLRLLRHAESPAQRLVRVIERLGTTFIKLGQGIGLRRDLLPDEYVDALEGLQDRVAPFPGEIAVREVTAALGAPPTELFADFEKEPMASASIAQVHRAHLKDGTEVVVKVRRPDIKRQVAQDIWLLRTAVRGVLLLLPFLRRYRPLDILAEAHEVLQQEMDFCQEARSMQRFREAFKDWDTVNIPAVFEAFSTESVLVQECSHGRRVDDPTIGADGPRLAKNFVDAYLHQFFILGLFHGDPHPGNLFVMDDGRICFHDFGLVGFMDRETRRNLAAFMQAFVRQDADWLLDAYLDLGVLASDLDEVTYRAGLEKLLDDYARLPLKDWSFAVAFARIIRMGQGRDVRFPRNLLILMRTLFLMETTVRSLDPDFNLLDGLAGQAEPIAKAAMKERAETGKVRLGYEAGIALQDLPNSVGKWLRRVRKQGLEIRLQHHGLRDLERHLDRSSNRLALALVTLGLYIASALLMQVESTVYLWGMPLPAVIGFALALWFTLRLAASISRSGRL</sequence>
<accession>A0A3B0Z054</accession>
<protein>
    <submittedName>
        <fullName evidence="4">ABC1 family protein</fullName>
    </submittedName>
</protein>
<keyword evidence="2" id="KW-1133">Transmembrane helix</keyword>
<evidence type="ECO:0000256" key="2">
    <source>
        <dbReference type="SAM" id="Phobius"/>
    </source>
</evidence>
<gene>
    <name evidence="4" type="ORF">MNBD_GAMMA14-73</name>
</gene>
<proteinExistence type="inferred from homology"/>
<reference evidence="4" key="1">
    <citation type="submission" date="2018-06" db="EMBL/GenBank/DDBJ databases">
        <authorList>
            <person name="Zhirakovskaya E."/>
        </authorList>
    </citation>
    <scope>NUCLEOTIDE SEQUENCE</scope>
</reference>
<comment type="similarity">
    <text evidence="1">Belongs to the protein kinase superfamily. ADCK protein kinase family.</text>
</comment>
<feature type="transmembrane region" description="Helical" evidence="2">
    <location>
        <begin position="496"/>
        <end position="521"/>
    </location>
</feature>
<evidence type="ECO:0000313" key="4">
    <source>
        <dbReference type="EMBL" id="VAW74604.1"/>
    </source>
</evidence>
<feature type="domain" description="ABC1 atypical kinase-like" evidence="3">
    <location>
        <begin position="74"/>
        <end position="309"/>
    </location>
</feature>
<name>A0A3B0Z054_9ZZZZ</name>
<dbReference type="PANTHER" id="PTHR10566">
    <property type="entry name" value="CHAPERONE-ACTIVITY OF BC1 COMPLEX CABC1 -RELATED"/>
    <property type="match status" value="1"/>
</dbReference>
<keyword evidence="2" id="KW-0472">Membrane</keyword>